<dbReference type="Gene3D" id="1.10.287.130">
    <property type="match status" value="1"/>
</dbReference>
<evidence type="ECO:0000313" key="12">
    <source>
        <dbReference type="EMBL" id="PXA03418.1"/>
    </source>
</evidence>
<keyword evidence="13" id="KW-1185">Reference proteome</keyword>
<keyword evidence="4" id="KW-0808">Transferase</keyword>
<dbReference type="SUPFAM" id="SSF47384">
    <property type="entry name" value="Homodimeric domain of signal transducing histidine kinase"/>
    <property type="match status" value="1"/>
</dbReference>
<dbReference type="InterPro" id="IPR003594">
    <property type="entry name" value="HATPase_dom"/>
</dbReference>
<dbReference type="PROSITE" id="PS50112">
    <property type="entry name" value="PAS"/>
    <property type="match status" value="1"/>
</dbReference>
<sequence>MKNTGLDKILGRLEDLDSVNLGILVQRLARERKLQETVFNTIQDGILVIDSDGIVQYANDAGLSMIGLKENDIGVTRLWKMVPDLAKSLEKQTGPGKKSSPVYSRELELNYPERRIVRLYMVPIDAQIGQDDSGGYVITISDVTEDKVSMEELIENERTSSIVRLAAGVAHELGNPLNSLTIHLQLIERKLKKLAQDKESAQLAESVQVCQGEVQRLDGIITHFLEAVRPQKPELNELELVQLVEEVLHVQEAELSNRDIEVNIEVNDEIPSVLGDRGQIKQVFFNLVKNAMEAMQPGGRLSILAKKDDDFVYLQFSDTGSGISEEELSKVFQAYYTTKSEGHGLGMMIVQRIMREHGGQITIESRKDVGTAITLQFPQPHRRVKMLEGGNS</sequence>
<comment type="catalytic activity">
    <reaction evidence="1">
        <text>ATP + protein L-histidine = ADP + protein N-phospho-L-histidine.</text>
        <dbReference type="EC" id="2.7.13.3"/>
    </reaction>
</comment>
<dbReference type="InParanoid" id="A0A317ZHF6"/>
<organism evidence="12 13">
    <name type="scientific">Coraliomargarita sinensis</name>
    <dbReference type="NCBI Taxonomy" id="2174842"/>
    <lineage>
        <taxon>Bacteria</taxon>
        <taxon>Pseudomonadati</taxon>
        <taxon>Verrucomicrobiota</taxon>
        <taxon>Opitutia</taxon>
        <taxon>Puniceicoccales</taxon>
        <taxon>Coraliomargaritaceae</taxon>
        <taxon>Coraliomargarita</taxon>
    </lineage>
</organism>
<evidence type="ECO:0000256" key="7">
    <source>
        <dbReference type="ARBA" id="ARBA00022840"/>
    </source>
</evidence>
<dbReference type="GO" id="GO:0005524">
    <property type="term" value="F:ATP binding"/>
    <property type="evidence" value="ECO:0007669"/>
    <property type="project" value="UniProtKB-KW"/>
</dbReference>
<evidence type="ECO:0000256" key="9">
    <source>
        <dbReference type="SAM" id="Coils"/>
    </source>
</evidence>
<dbReference type="NCBIfam" id="TIGR00229">
    <property type="entry name" value="sensory_box"/>
    <property type="match status" value="1"/>
</dbReference>
<feature type="domain" description="PAS" evidence="11">
    <location>
        <begin position="31"/>
        <end position="73"/>
    </location>
</feature>
<dbReference type="AlphaFoldDB" id="A0A317ZHF6"/>
<dbReference type="GO" id="GO:0000155">
    <property type="term" value="F:phosphorelay sensor kinase activity"/>
    <property type="evidence" value="ECO:0007669"/>
    <property type="project" value="InterPro"/>
</dbReference>
<evidence type="ECO:0000259" key="10">
    <source>
        <dbReference type="PROSITE" id="PS50109"/>
    </source>
</evidence>
<evidence type="ECO:0000256" key="4">
    <source>
        <dbReference type="ARBA" id="ARBA00022679"/>
    </source>
</evidence>
<dbReference type="Gene3D" id="3.30.450.20">
    <property type="entry name" value="PAS domain"/>
    <property type="match status" value="1"/>
</dbReference>
<dbReference type="PROSITE" id="PS50109">
    <property type="entry name" value="HIS_KIN"/>
    <property type="match status" value="1"/>
</dbReference>
<reference evidence="12 13" key="1">
    <citation type="submission" date="2018-05" db="EMBL/GenBank/DDBJ databases">
        <title>Coraliomargarita sinensis sp. nov., isolated from a marine solar saltern.</title>
        <authorList>
            <person name="Zhou L.Y."/>
        </authorList>
    </citation>
    <scope>NUCLEOTIDE SEQUENCE [LARGE SCALE GENOMIC DNA]</scope>
    <source>
        <strain evidence="12 13">WN38</strain>
    </source>
</reference>
<dbReference type="InterPro" id="IPR004358">
    <property type="entry name" value="Sig_transdc_His_kin-like_C"/>
</dbReference>
<accession>A0A317ZHF6</accession>
<dbReference type="SMART" id="SM00387">
    <property type="entry name" value="HATPase_c"/>
    <property type="match status" value="1"/>
</dbReference>
<evidence type="ECO:0000313" key="13">
    <source>
        <dbReference type="Proteomes" id="UP000247099"/>
    </source>
</evidence>
<dbReference type="Proteomes" id="UP000247099">
    <property type="component" value="Unassembled WGS sequence"/>
</dbReference>
<dbReference type="PANTHER" id="PTHR43065:SF10">
    <property type="entry name" value="PEROXIDE STRESS-ACTIVATED HISTIDINE KINASE MAK3"/>
    <property type="match status" value="1"/>
</dbReference>
<dbReference type="InterPro" id="IPR036097">
    <property type="entry name" value="HisK_dim/P_sf"/>
</dbReference>
<evidence type="ECO:0000256" key="3">
    <source>
        <dbReference type="ARBA" id="ARBA00022553"/>
    </source>
</evidence>
<dbReference type="Gene3D" id="3.30.565.10">
    <property type="entry name" value="Histidine kinase-like ATPase, C-terminal domain"/>
    <property type="match status" value="1"/>
</dbReference>
<keyword evidence="7" id="KW-0067">ATP-binding</keyword>
<dbReference type="OrthoDB" id="9815750at2"/>
<dbReference type="PANTHER" id="PTHR43065">
    <property type="entry name" value="SENSOR HISTIDINE KINASE"/>
    <property type="match status" value="1"/>
</dbReference>
<keyword evidence="9" id="KW-0175">Coiled coil</keyword>
<dbReference type="SMART" id="SM00388">
    <property type="entry name" value="HisKA"/>
    <property type="match status" value="1"/>
</dbReference>
<dbReference type="CDD" id="cd00075">
    <property type="entry name" value="HATPase"/>
    <property type="match status" value="1"/>
</dbReference>
<feature type="coiled-coil region" evidence="9">
    <location>
        <begin position="177"/>
        <end position="204"/>
    </location>
</feature>
<feature type="domain" description="Histidine kinase" evidence="10">
    <location>
        <begin position="168"/>
        <end position="381"/>
    </location>
</feature>
<dbReference type="InterPro" id="IPR000014">
    <property type="entry name" value="PAS"/>
</dbReference>
<dbReference type="SUPFAM" id="SSF55785">
    <property type="entry name" value="PYP-like sensor domain (PAS domain)"/>
    <property type="match status" value="1"/>
</dbReference>
<dbReference type="InterPro" id="IPR005467">
    <property type="entry name" value="His_kinase_dom"/>
</dbReference>
<dbReference type="PRINTS" id="PR00344">
    <property type="entry name" value="BCTRLSENSOR"/>
</dbReference>
<keyword evidence="6 12" id="KW-0418">Kinase</keyword>
<dbReference type="CDD" id="cd00082">
    <property type="entry name" value="HisKA"/>
    <property type="match status" value="1"/>
</dbReference>
<evidence type="ECO:0000256" key="5">
    <source>
        <dbReference type="ARBA" id="ARBA00022741"/>
    </source>
</evidence>
<dbReference type="Pfam" id="PF02518">
    <property type="entry name" value="HATPase_c"/>
    <property type="match status" value="1"/>
</dbReference>
<evidence type="ECO:0000256" key="1">
    <source>
        <dbReference type="ARBA" id="ARBA00000085"/>
    </source>
</evidence>
<dbReference type="SUPFAM" id="SSF55874">
    <property type="entry name" value="ATPase domain of HSP90 chaperone/DNA topoisomerase II/histidine kinase"/>
    <property type="match status" value="1"/>
</dbReference>
<dbReference type="InterPro" id="IPR036890">
    <property type="entry name" value="HATPase_C_sf"/>
</dbReference>
<gene>
    <name evidence="12" type="ORF">DDZ13_12045</name>
</gene>
<proteinExistence type="predicted"/>
<dbReference type="EMBL" id="QHJQ01000009">
    <property type="protein sequence ID" value="PXA03418.1"/>
    <property type="molecule type" value="Genomic_DNA"/>
</dbReference>
<dbReference type="Pfam" id="PF00512">
    <property type="entry name" value="HisKA"/>
    <property type="match status" value="1"/>
</dbReference>
<dbReference type="EC" id="2.7.13.3" evidence="2"/>
<dbReference type="InterPro" id="IPR003661">
    <property type="entry name" value="HisK_dim/P_dom"/>
</dbReference>
<dbReference type="InterPro" id="IPR035965">
    <property type="entry name" value="PAS-like_dom_sf"/>
</dbReference>
<evidence type="ECO:0000256" key="8">
    <source>
        <dbReference type="ARBA" id="ARBA00023012"/>
    </source>
</evidence>
<keyword evidence="3" id="KW-0597">Phosphoprotein</keyword>
<evidence type="ECO:0000256" key="2">
    <source>
        <dbReference type="ARBA" id="ARBA00012438"/>
    </source>
</evidence>
<evidence type="ECO:0000256" key="6">
    <source>
        <dbReference type="ARBA" id="ARBA00022777"/>
    </source>
</evidence>
<dbReference type="CDD" id="cd00130">
    <property type="entry name" value="PAS"/>
    <property type="match status" value="1"/>
</dbReference>
<name>A0A317ZHF6_9BACT</name>
<protein>
    <recommendedName>
        <fullName evidence="2">histidine kinase</fullName>
        <ecNumber evidence="2">2.7.13.3</ecNumber>
    </recommendedName>
</protein>
<dbReference type="Pfam" id="PF13188">
    <property type="entry name" value="PAS_8"/>
    <property type="match status" value="1"/>
</dbReference>
<keyword evidence="5" id="KW-0547">Nucleotide-binding</keyword>
<keyword evidence="8" id="KW-0902">Two-component regulatory system</keyword>
<evidence type="ECO:0000259" key="11">
    <source>
        <dbReference type="PROSITE" id="PS50112"/>
    </source>
</evidence>
<comment type="caution">
    <text evidence="12">The sequence shown here is derived from an EMBL/GenBank/DDBJ whole genome shotgun (WGS) entry which is preliminary data.</text>
</comment>
<dbReference type="RefSeq" id="WP_110131706.1">
    <property type="nucleotide sequence ID" value="NZ_QHJQ01000009.1"/>
</dbReference>